<dbReference type="GeneID" id="109483334"/>
<sequence length="533" mass="58286">MTEEDSSASVDVVVIGGGLSGLSAAYHLSKRDSSCRVLVLEAKGRVGGRTQTVPLQGAGGQDTWDLGGMWVGRTQVHILQLLQELGLQTYPQYTRGHAVMQLGSAGTVAKYRADSSIPNLPLLSLIDLQLFIWKVERMRKLVPPGDPARCPHAREWDSMTVETFMQKHLWTQAAKDSVDVACWIVYGTDASRLSLLYYLYYTSCAGGLYPLVETSKGAGQELKIKGGAQQVCELMVGKIGRQNVWLNQPVTHISQQADGVTVTTATGKTVHAQRVICSIPPHLAGRIEYSPPLPMERDHLTQNMPVGHTIKYVVTYRRAFWRDRDFSGEVVAFDRTADVDGCDTGPIQIAYDNTSGNGNPALVAFMCANYAKQWASRSAEQRKAAVLKKFAEYFGEEANDPLDFAEKDWGTEPYNGGCPVNIMVPGLITSFIPALRRPCGRIHWAGTETASLWCGFMNGAVQSGIRAAVEVLSTTNPQLLTKADRQELVAVPHEVETPAREAHRKKRGRVGSVLVGAGLVVGTSLAVYYYIKT</sequence>
<accession>A0A6P4ZYA1</accession>
<gene>
    <name evidence="12" type="primary">LOC109483334</name>
</gene>
<evidence type="ECO:0000256" key="6">
    <source>
        <dbReference type="ARBA" id="ARBA00023002"/>
    </source>
</evidence>
<feature type="binding site" evidence="8">
    <location>
        <position position="250"/>
    </location>
    <ligand>
        <name>FAD</name>
        <dbReference type="ChEBI" id="CHEBI:57692"/>
    </ligand>
</feature>
<feature type="domain" description="Amine oxidase" evidence="10">
    <location>
        <begin position="19"/>
        <end position="472"/>
    </location>
</feature>
<organism evidence="11 12">
    <name type="scientific">Branchiostoma belcheri</name>
    <name type="common">Amphioxus</name>
    <dbReference type="NCBI Taxonomy" id="7741"/>
    <lineage>
        <taxon>Eukaryota</taxon>
        <taxon>Metazoa</taxon>
        <taxon>Chordata</taxon>
        <taxon>Cephalochordata</taxon>
        <taxon>Leptocardii</taxon>
        <taxon>Amphioxiformes</taxon>
        <taxon>Branchiostomatidae</taxon>
        <taxon>Branchiostoma</taxon>
    </lineage>
</organism>
<dbReference type="KEGG" id="bbel:109483334"/>
<comment type="subcellular location">
    <subcellularLocation>
        <location evidence="2">Mitochondrion outer membrane</location>
        <topology evidence="2">Single-pass type IV membrane protein</topology>
        <orientation evidence="2">Cytoplasmic side</orientation>
    </subcellularLocation>
</comment>
<evidence type="ECO:0000259" key="10">
    <source>
        <dbReference type="Pfam" id="PF01593"/>
    </source>
</evidence>
<proteinExistence type="inferred from homology"/>
<dbReference type="Pfam" id="PF01593">
    <property type="entry name" value="Amino_oxidase"/>
    <property type="match status" value="1"/>
</dbReference>
<dbReference type="EC" id="1.4.3.-" evidence="9"/>
<reference evidence="12" key="1">
    <citation type="submission" date="2025-08" db="UniProtKB">
        <authorList>
            <consortium name="RefSeq"/>
        </authorList>
    </citation>
    <scope>IDENTIFICATION</scope>
    <source>
        <tissue evidence="12">Gonad</tissue>
    </source>
</reference>
<dbReference type="GO" id="GO:0005741">
    <property type="term" value="C:mitochondrial outer membrane"/>
    <property type="evidence" value="ECO:0007669"/>
    <property type="project" value="UniProtKB-SubCell"/>
</dbReference>
<name>A0A6P4ZYA1_BRABE</name>
<feature type="binding site" evidence="8">
    <location>
        <begin position="41"/>
        <end position="42"/>
    </location>
    <ligand>
        <name>FAD</name>
        <dbReference type="ChEBI" id="CHEBI:57692"/>
    </ligand>
</feature>
<dbReference type="Gene3D" id="1.10.405.10">
    <property type="entry name" value="Guanine Nucleotide Dissociation Inhibitor, domain 1"/>
    <property type="match status" value="1"/>
</dbReference>
<evidence type="ECO:0000313" key="12">
    <source>
        <dbReference type="RefSeq" id="XP_019641883.1"/>
    </source>
</evidence>
<evidence type="ECO:0000256" key="7">
    <source>
        <dbReference type="ARBA" id="ARBA00048448"/>
    </source>
</evidence>
<dbReference type="Gene3D" id="3.50.50.60">
    <property type="entry name" value="FAD/NAD(P)-binding domain"/>
    <property type="match status" value="1"/>
</dbReference>
<dbReference type="RefSeq" id="XP_019641883.1">
    <property type="nucleotide sequence ID" value="XM_019786324.1"/>
</dbReference>
<dbReference type="OrthoDB" id="7777654at2759"/>
<dbReference type="InterPro" id="IPR002937">
    <property type="entry name" value="Amino_oxidase"/>
</dbReference>
<evidence type="ECO:0000256" key="2">
    <source>
        <dbReference type="ARBA" id="ARBA00004362"/>
    </source>
</evidence>
<evidence type="ECO:0000256" key="3">
    <source>
        <dbReference type="ARBA" id="ARBA00005995"/>
    </source>
</evidence>
<keyword evidence="4 9" id="KW-0285">Flavoprotein</keyword>
<evidence type="ECO:0000256" key="1">
    <source>
        <dbReference type="ARBA" id="ARBA00001974"/>
    </source>
</evidence>
<dbReference type="InterPro" id="IPR050703">
    <property type="entry name" value="Flavin_MAO"/>
</dbReference>
<keyword evidence="9" id="KW-1133">Transmembrane helix</keyword>
<dbReference type="GO" id="GO:0097621">
    <property type="term" value="F:monoamine oxidase activity"/>
    <property type="evidence" value="ECO:0007669"/>
    <property type="project" value="UniProtKB-EC"/>
</dbReference>
<feature type="binding site" evidence="8">
    <location>
        <position position="20"/>
    </location>
    <ligand>
        <name>FAD</name>
        <dbReference type="ChEBI" id="CHEBI:57692"/>
    </ligand>
</feature>
<dbReference type="InterPro" id="IPR036188">
    <property type="entry name" value="FAD/NAD-bd_sf"/>
</dbReference>
<keyword evidence="9" id="KW-0812">Transmembrane</keyword>
<feature type="binding site" evidence="8">
    <location>
        <position position="365"/>
    </location>
    <ligand>
        <name>substrate</name>
    </ligand>
</feature>
<keyword evidence="11" id="KW-1185">Reference proteome</keyword>
<feature type="transmembrane region" description="Helical" evidence="9">
    <location>
        <begin position="510"/>
        <end position="531"/>
    </location>
</feature>
<dbReference type="AlphaFoldDB" id="A0A6P4ZYA1"/>
<dbReference type="PRINTS" id="PR00757">
    <property type="entry name" value="AMINEOXDASEF"/>
</dbReference>
<dbReference type="PANTHER" id="PTHR43563:SF14">
    <property type="entry name" value="AMINE OXIDASE"/>
    <property type="match status" value="1"/>
</dbReference>
<dbReference type="InterPro" id="IPR001613">
    <property type="entry name" value="Flavin_amine_oxidase"/>
</dbReference>
<evidence type="ECO:0000256" key="9">
    <source>
        <dbReference type="RuleBase" id="RU362067"/>
    </source>
</evidence>
<comment type="similarity">
    <text evidence="3 9">Belongs to the flavin monoamine oxidase family.</text>
</comment>
<evidence type="ECO:0000313" key="11">
    <source>
        <dbReference type="Proteomes" id="UP000515135"/>
    </source>
</evidence>
<comment type="catalytic activity">
    <reaction evidence="7">
        <text>a secondary aliphatic amine + O2 + H2O = a primary amine + an aldehyde + H2O2</text>
        <dbReference type="Rhea" id="RHEA:26414"/>
        <dbReference type="ChEBI" id="CHEBI:15377"/>
        <dbReference type="ChEBI" id="CHEBI:15379"/>
        <dbReference type="ChEBI" id="CHEBI:16240"/>
        <dbReference type="ChEBI" id="CHEBI:17478"/>
        <dbReference type="ChEBI" id="CHEBI:58855"/>
        <dbReference type="ChEBI" id="CHEBI:65296"/>
        <dbReference type="EC" id="1.4.3.4"/>
    </reaction>
</comment>
<keyword evidence="5 9" id="KW-0274">FAD</keyword>
<dbReference type="SUPFAM" id="SSF54373">
    <property type="entry name" value="FAD-linked reductases, C-terminal domain"/>
    <property type="match status" value="1"/>
</dbReference>
<dbReference type="GO" id="GO:0008131">
    <property type="term" value="F:primary methylamine oxidase activity"/>
    <property type="evidence" value="ECO:0007669"/>
    <property type="project" value="UniProtKB-ARBA"/>
</dbReference>
<feature type="binding site" evidence="8">
    <location>
        <position position="448"/>
    </location>
    <ligand>
        <name>FAD</name>
        <dbReference type="ChEBI" id="CHEBI:57692"/>
    </ligand>
</feature>
<keyword evidence="6 9" id="KW-0560">Oxidoreductase</keyword>
<dbReference type="Gene3D" id="3.90.660.10">
    <property type="match status" value="1"/>
</dbReference>
<keyword evidence="9" id="KW-0472">Membrane</keyword>
<comment type="cofactor">
    <cofactor evidence="1 9">
        <name>FAD</name>
        <dbReference type="ChEBI" id="CHEBI:57692"/>
    </cofactor>
</comment>
<dbReference type="SUPFAM" id="SSF51905">
    <property type="entry name" value="FAD/NAD(P)-binding domain"/>
    <property type="match status" value="1"/>
</dbReference>
<evidence type="ECO:0000256" key="5">
    <source>
        <dbReference type="ARBA" id="ARBA00022827"/>
    </source>
</evidence>
<dbReference type="PANTHER" id="PTHR43563">
    <property type="entry name" value="AMINE OXIDASE"/>
    <property type="match status" value="1"/>
</dbReference>
<protein>
    <recommendedName>
        <fullName evidence="9">Amine oxidase</fullName>
        <ecNumber evidence="9">1.4.3.-</ecNumber>
    </recommendedName>
</protein>
<evidence type="ECO:0000256" key="4">
    <source>
        <dbReference type="ARBA" id="ARBA00022630"/>
    </source>
</evidence>
<evidence type="ECO:0000256" key="8">
    <source>
        <dbReference type="PIRSR" id="PIRSR601613-1"/>
    </source>
</evidence>
<dbReference type="Proteomes" id="UP000515135">
    <property type="component" value="Unplaced"/>
</dbReference>